<protein>
    <submittedName>
        <fullName evidence="2">Uncharacterized protein</fullName>
    </submittedName>
</protein>
<sequence>MLFRFCCLVRFGLVFIAVLVVSHKVLLVMLGLEAIASHALELFVALARDPGTRCYARLLRLSDSTLSSFYSHYVMFRKSESYFVARRRDPNTLYIRNVAASAIMQGRVFDQSFSIALQLYSGCLPWTGRTSSIVLVPFVSLHFVLKKLCPKSKLFAIEAM</sequence>
<gene>
    <name evidence="2" type="ORF">L195_g039439</name>
</gene>
<proteinExistence type="predicted"/>
<feature type="non-terminal residue" evidence="2">
    <location>
        <position position="160"/>
    </location>
</feature>
<reference evidence="2 3" key="1">
    <citation type="journal article" date="2014" name="Am. J. Bot.">
        <title>Genome assembly and annotation for red clover (Trifolium pratense; Fabaceae).</title>
        <authorList>
            <person name="Istvanek J."/>
            <person name="Jaros M."/>
            <person name="Krenek A."/>
            <person name="Repkova J."/>
        </authorList>
    </citation>
    <scope>NUCLEOTIDE SEQUENCE [LARGE SCALE GENOMIC DNA]</scope>
    <source>
        <strain evidence="3">cv. Tatra</strain>
        <tissue evidence="2">Young leaves</tissue>
    </source>
</reference>
<reference evidence="2 3" key="2">
    <citation type="journal article" date="2017" name="Front. Plant Sci.">
        <title>Gene Classification and Mining of Molecular Markers Useful in Red Clover (Trifolium pratense) Breeding.</title>
        <authorList>
            <person name="Istvanek J."/>
            <person name="Dluhosova J."/>
            <person name="Dluhos P."/>
            <person name="Patkova L."/>
            <person name="Nedelnik J."/>
            <person name="Repkova J."/>
        </authorList>
    </citation>
    <scope>NUCLEOTIDE SEQUENCE [LARGE SCALE GENOMIC DNA]</scope>
    <source>
        <strain evidence="3">cv. Tatra</strain>
        <tissue evidence="2">Young leaves</tissue>
    </source>
</reference>
<dbReference type="Proteomes" id="UP000236291">
    <property type="component" value="Unassembled WGS sequence"/>
</dbReference>
<comment type="caution">
    <text evidence="2">The sequence shown here is derived from an EMBL/GenBank/DDBJ whole genome shotgun (WGS) entry which is preliminary data.</text>
</comment>
<dbReference type="EMBL" id="ASHM01044034">
    <property type="protein sequence ID" value="PNX83397.1"/>
    <property type="molecule type" value="Genomic_DNA"/>
</dbReference>
<dbReference type="AlphaFoldDB" id="A0A2K3LXY0"/>
<keyword evidence="1" id="KW-0812">Transmembrane</keyword>
<feature type="transmembrane region" description="Helical" evidence="1">
    <location>
        <begin position="7"/>
        <end position="32"/>
    </location>
</feature>
<evidence type="ECO:0000256" key="1">
    <source>
        <dbReference type="SAM" id="Phobius"/>
    </source>
</evidence>
<name>A0A2K3LXY0_TRIPR</name>
<evidence type="ECO:0000313" key="3">
    <source>
        <dbReference type="Proteomes" id="UP000236291"/>
    </source>
</evidence>
<keyword evidence="1" id="KW-0472">Membrane</keyword>
<evidence type="ECO:0000313" key="2">
    <source>
        <dbReference type="EMBL" id="PNX83397.1"/>
    </source>
</evidence>
<accession>A0A2K3LXY0</accession>
<organism evidence="2 3">
    <name type="scientific">Trifolium pratense</name>
    <name type="common">Red clover</name>
    <dbReference type="NCBI Taxonomy" id="57577"/>
    <lineage>
        <taxon>Eukaryota</taxon>
        <taxon>Viridiplantae</taxon>
        <taxon>Streptophyta</taxon>
        <taxon>Embryophyta</taxon>
        <taxon>Tracheophyta</taxon>
        <taxon>Spermatophyta</taxon>
        <taxon>Magnoliopsida</taxon>
        <taxon>eudicotyledons</taxon>
        <taxon>Gunneridae</taxon>
        <taxon>Pentapetalae</taxon>
        <taxon>rosids</taxon>
        <taxon>fabids</taxon>
        <taxon>Fabales</taxon>
        <taxon>Fabaceae</taxon>
        <taxon>Papilionoideae</taxon>
        <taxon>50 kb inversion clade</taxon>
        <taxon>NPAAA clade</taxon>
        <taxon>Hologalegina</taxon>
        <taxon>IRL clade</taxon>
        <taxon>Trifolieae</taxon>
        <taxon>Trifolium</taxon>
    </lineage>
</organism>
<keyword evidence="1" id="KW-1133">Transmembrane helix</keyword>